<gene>
    <name evidence="1" type="ORF">LOTGIDRAFT_174016</name>
</gene>
<dbReference type="CTD" id="20242588"/>
<accession>V4AZ59</accession>
<reference evidence="1 2" key="1">
    <citation type="journal article" date="2013" name="Nature">
        <title>Insights into bilaterian evolution from three spiralian genomes.</title>
        <authorList>
            <person name="Simakov O."/>
            <person name="Marletaz F."/>
            <person name="Cho S.J."/>
            <person name="Edsinger-Gonzales E."/>
            <person name="Havlak P."/>
            <person name="Hellsten U."/>
            <person name="Kuo D.H."/>
            <person name="Larsson T."/>
            <person name="Lv J."/>
            <person name="Arendt D."/>
            <person name="Savage R."/>
            <person name="Osoegawa K."/>
            <person name="de Jong P."/>
            <person name="Grimwood J."/>
            <person name="Chapman J.A."/>
            <person name="Shapiro H."/>
            <person name="Aerts A."/>
            <person name="Otillar R.P."/>
            <person name="Terry A.Y."/>
            <person name="Boore J.L."/>
            <person name="Grigoriev I.V."/>
            <person name="Lindberg D.R."/>
            <person name="Seaver E.C."/>
            <person name="Weisblat D.A."/>
            <person name="Putnam N.H."/>
            <person name="Rokhsar D.S."/>
        </authorList>
    </citation>
    <scope>NUCLEOTIDE SEQUENCE [LARGE SCALE GENOMIC DNA]</scope>
</reference>
<protein>
    <submittedName>
        <fullName evidence="1">Uncharacterized protein</fullName>
    </submittedName>
</protein>
<proteinExistence type="predicted"/>
<sequence length="312" mass="35916">CSKLDLCGDQNDIRPTFLFRLLICHCVNGDINITSILEKADDPCDLNQDLSNYSPGSYDLETLRNILDTLLYACDDLFSHYDQLFGCNNVDGMQTVKEEMNLSDATTLSTDVKTYYTWLLWAQEAELHMNSSSSMRNPSFEFLKLDETVNSMMQLACLMFDPDLESTVELPQITSTDPVDYRFRSCVIFESVRNFTNATLDLPLERSRRSSYRGHHIRPYKVLDLNPSPLQYNEDIQTTTKPMVPIPDSQLINLWTHIKVGRNRRQLNNARGIMGFYIFHSPSNIKISDLLQLLCKWKFPQTWCDFGTGLSN</sequence>
<dbReference type="HOGENOM" id="CLU_893038_0_0_1"/>
<dbReference type="KEGG" id="lgi:LOTGIDRAFT_174016"/>
<dbReference type="EMBL" id="KB201194">
    <property type="protein sequence ID" value="ESO99016.1"/>
    <property type="molecule type" value="Genomic_DNA"/>
</dbReference>
<dbReference type="AlphaFoldDB" id="V4AZ59"/>
<evidence type="ECO:0000313" key="1">
    <source>
        <dbReference type="EMBL" id="ESO99016.1"/>
    </source>
</evidence>
<evidence type="ECO:0000313" key="2">
    <source>
        <dbReference type="Proteomes" id="UP000030746"/>
    </source>
</evidence>
<feature type="non-terminal residue" evidence="1">
    <location>
        <position position="1"/>
    </location>
</feature>
<dbReference type="GeneID" id="20242588"/>
<name>V4AZ59_LOTGI</name>
<organism evidence="1 2">
    <name type="scientific">Lottia gigantea</name>
    <name type="common">Giant owl limpet</name>
    <dbReference type="NCBI Taxonomy" id="225164"/>
    <lineage>
        <taxon>Eukaryota</taxon>
        <taxon>Metazoa</taxon>
        <taxon>Spiralia</taxon>
        <taxon>Lophotrochozoa</taxon>
        <taxon>Mollusca</taxon>
        <taxon>Gastropoda</taxon>
        <taxon>Patellogastropoda</taxon>
        <taxon>Lottioidea</taxon>
        <taxon>Lottiidae</taxon>
        <taxon>Lottia</taxon>
    </lineage>
</organism>
<dbReference type="Proteomes" id="UP000030746">
    <property type="component" value="Unassembled WGS sequence"/>
</dbReference>
<keyword evidence="2" id="KW-1185">Reference proteome</keyword>
<dbReference type="RefSeq" id="XP_009050296.1">
    <property type="nucleotide sequence ID" value="XM_009052048.1"/>
</dbReference>